<protein>
    <recommendedName>
        <fullName evidence="4">DUF600 family protein</fullName>
    </recommendedName>
</protein>
<accession>A0A3L7AXD5</accession>
<reference evidence="2 3" key="1">
    <citation type="submission" date="2018-10" db="EMBL/GenBank/DDBJ databases">
        <authorList>
            <person name="Li J."/>
        </authorList>
    </citation>
    <scope>NUCLEOTIDE SEQUENCE [LARGE SCALE GENOMIC DNA]</scope>
    <source>
        <strain evidence="2 3">JCM 11654</strain>
    </source>
</reference>
<dbReference type="RefSeq" id="WP_121687050.1">
    <property type="nucleotide sequence ID" value="NZ_RCUY01000001.1"/>
</dbReference>
<dbReference type="SUPFAM" id="SSF160424">
    <property type="entry name" value="BH3703-like"/>
    <property type="match status" value="1"/>
</dbReference>
<dbReference type="Proteomes" id="UP000269438">
    <property type="component" value="Unassembled WGS sequence"/>
</dbReference>
<evidence type="ECO:0008006" key="4">
    <source>
        <dbReference type="Google" id="ProtNLM"/>
    </source>
</evidence>
<evidence type="ECO:0000313" key="2">
    <source>
        <dbReference type="EMBL" id="RLP84565.1"/>
    </source>
</evidence>
<dbReference type="EMBL" id="RCUY01000001">
    <property type="protein sequence ID" value="RLP84565.1"/>
    <property type="molecule type" value="Genomic_DNA"/>
</dbReference>
<keyword evidence="3" id="KW-1185">Reference proteome</keyword>
<comment type="caution">
    <text evidence="2">The sequence shown here is derived from an EMBL/GenBank/DDBJ whole genome shotgun (WGS) entry which is preliminary data.</text>
</comment>
<evidence type="ECO:0000313" key="1">
    <source>
        <dbReference type="EMBL" id="RLP80780.1"/>
    </source>
</evidence>
<evidence type="ECO:0000313" key="3">
    <source>
        <dbReference type="Proteomes" id="UP000269438"/>
    </source>
</evidence>
<organism evidence="2 3">
    <name type="scientific">Mycetocola lacteus</name>
    <dbReference type="NCBI Taxonomy" id="76637"/>
    <lineage>
        <taxon>Bacteria</taxon>
        <taxon>Bacillati</taxon>
        <taxon>Actinomycetota</taxon>
        <taxon>Actinomycetes</taxon>
        <taxon>Micrococcales</taxon>
        <taxon>Microbacteriaceae</taxon>
        <taxon>Mycetocola</taxon>
    </lineage>
</organism>
<proteinExistence type="predicted"/>
<dbReference type="EMBL" id="RCUY01000011">
    <property type="protein sequence ID" value="RLP80780.1"/>
    <property type="molecule type" value="Genomic_DNA"/>
</dbReference>
<sequence length="164" mass="18609">MNVELADEHVALTNLNRQLAQQLRPGDTRIELLTSVLRGGSRARVRIYNASGNLVSPPSSERYYSGEFTWDLGIAIDKLRAACYREGAGTWFSATITVTEQGTTNAEYNYDNEPEWDTPIDPAAYVEDQEFFPRDLSAQPQWLRQRLAEGQARIDASGNKRRRR</sequence>
<gene>
    <name evidence="2" type="ORF">D9V34_00770</name>
    <name evidence="1" type="ORF">D9V34_13065</name>
</gene>
<dbReference type="AlphaFoldDB" id="A0A3L7AXD5"/>
<dbReference type="OrthoDB" id="6957847at2"/>
<dbReference type="InterPro" id="IPR036170">
    <property type="entry name" value="YezG-like_sf"/>
</dbReference>
<name>A0A3L7AXD5_9MICO</name>